<keyword evidence="3" id="KW-1185">Reference proteome</keyword>
<organism evidence="2 3">
    <name type="scientific">Phytophthora lilii</name>
    <dbReference type="NCBI Taxonomy" id="2077276"/>
    <lineage>
        <taxon>Eukaryota</taxon>
        <taxon>Sar</taxon>
        <taxon>Stramenopiles</taxon>
        <taxon>Oomycota</taxon>
        <taxon>Peronosporomycetes</taxon>
        <taxon>Peronosporales</taxon>
        <taxon>Peronosporaceae</taxon>
        <taxon>Phytophthora</taxon>
    </lineage>
</organism>
<evidence type="ECO:0000256" key="1">
    <source>
        <dbReference type="SAM" id="MobiDB-lite"/>
    </source>
</evidence>
<accession>A0A9W6TVY8</accession>
<feature type="region of interest" description="Disordered" evidence="1">
    <location>
        <begin position="1"/>
        <end position="55"/>
    </location>
</feature>
<gene>
    <name evidence="2" type="ORF">Plil01_000950900</name>
</gene>
<dbReference type="AlphaFoldDB" id="A0A9W6TVY8"/>
<dbReference type="EMBL" id="BSXW01000478">
    <property type="protein sequence ID" value="GMF23518.1"/>
    <property type="molecule type" value="Genomic_DNA"/>
</dbReference>
<name>A0A9W6TVY8_9STRA</name>
<dbReference type="OrthoDB" id="342981at2759"/>
<evidence type="ECO:0000313" key="2">
    <source>
        <dbReference type="EMBL" id="GMF23518.1"/>
    </source>
</evidence>
<proteinExistence type="predicted"/>
<evidence type="ECO:0000313" key="3">
    <source>
        <dbReference type="Proteomes" id="UP001165083"/>
    </source>
</evidence>
<reference evidence="2" key="1">
    <citation type="submission" date="2023-04" db="EMBL/GenBank/DDBJ databases">
        <title>Phytophthora lilii NBRC 32176.</title>
        <authorList>
            <person name="Ichikawa N."/>
            <person name="Sato H."/>
            <person name="Tonouchi N."/>
        </authorList>
    </citation>
    <scope>NUCLEOTIDE SEQUENCE</scope>
    <source>
        <strain evidence="2">NBRC 32176</strain>
    </source>
</reference>
<sequence>MREEEAKKKQIAAASPKSPEEPAPSSPTSQTSVQSPKSPLPTGPASPVASAMPTKAEIRQRITSGALKPVQTARQAPVFASQNEELEFTEDEDRRFRVENVMLHRHFQENLEDAKWVASQGQWKLSNLSDVASA</sequence>
<dbReference type="Proteomes" id="UP001165083">
    <property type="component" value="Unassembled WGS sequence"/>
</dbReference>
<protein>
    <submittedName>
        <fullName evidence="2">Unnamed protein product</fullName>
    </submittedName>
</protein>
<feature type="compositionally biased region" description="Low complexity" evidence="1">
    <location>
        <begin position="26"/>
        <end position="37"/>
    </location>
</feature>
<comment type="caution">
    <text evidence="2">The sequence shown here is derived from an EMBL/GenBank/DDBJ whole genome shotgun (WGS) entry which is preliminary data.</text>
</comment>